<dbReference type="EMBL" id="JHDU01000033">
    <property type="protein sequence ID" value="KDR61166.1"/>
    <property type="molecule type" value="Genomic_DNA"/>
</dbReference>
<evidence type="ECO:0000256" key="2">
    <source>
        <dbReference type="SAM" id="Phobius"/>
    </source>
</evidence>
<gene>
    <name evidence="3" type="ORF">DC60_28435</name>
</gene>
<keyword evidence="2" id="KW-0472">Membrane</keyword>
<dbReference type="RefSeq" id="WP_049978418.1">
    <property type="nucleotide sequence ID" value="NZ_JHDU01000033.1"/>
</dbReference>
<proteinExistence type="predicted"/>
<feature type="region of interest" description="Disordered" evidence="1">
    <location>
        <begin position="1"/>
        <end position="25"/>
    </location>
</feature>
<keyword evidence="2" id="KW-0812">Transmembrane</keyword>
<feature type="compositionally biased region" description="Low complexity" evidence="1">
    <location>
        <begin position="264"/>
        <end position="275"/>
    </location>
</feature>
<organism evidence="3 4">
    <name type="scientific">Streptomyces wadayamensis</name>
    <dbReference type="NCBI Taxonomy" id="141454"/>
    <lineage>
        <taxon>Bacteria</taxon>
        <taxon>Bacillati</taxon>
        <taxon>Actinomycetota</taxon>
        <taxon>Actinomycetes</taxon>
        <taxon>Kitasatosporales</taxon>
        <taxon>Streptomycetaceae</taxon>
        <taxon>Streptomyces</taxon>
    </lineage>
</organism>
<evidence type="ECO:0000256" key="1">
    <source>
        <dbReference type="SAM" id="MobiDB-lite"/>
    </source>
</evidence>
<evidence type="ECO:0008006" key="5">
    <source>
        <dbReference type="Google" id="ProtNLM"/>
    </source>
</evidence>
<dbReference type="Proteomes" id="UP000027443">
    <property type="component" value="Unassembled WGS sequence"/>
</dbReference>
<feature type="transmembrane region" description="Helical" evidence="2">
    <location>
        <begin position="173"/>
        <end position="206"/>
    </location>
</feature>
<name>A0ABR4S692_9ACTN</name>
<keyword evidence="4" id="KW-1185">Reference proteome</keyword>
<comment type="caution">
    <text evidence="3">The sequence shown here is derived from an EMBL/GenBank/DDBJ whole genome shotgun (WGS) entry which is preliminary data.</text>
</comment>
<evidence type="ECO:0000313" key="3">
    <source>
        <dbReference type="EMBL" id="KDR61166.1"/>
    </source>
</evidence>
<sequence>MARPVDWQPLAESDPTPGSPKDIDDEVSHMASIAKKLRAQVDDLEKIAKKEGLKGKYSQTLTEGASDLAGKLEDAAGRYETVKSHLSEWSKDLAVAQRRSLAALDLVKSDEGKEEEAKDKLKAAVEYRDDRAGHWAGKIEQAIEGDNLTDSWWDNVKDWIDKNAGWLKVVIEIASYVATALAIAAIFISGIGIGIVLAAAIAVLVARVVMALAGQGSWADVALDIFGIATMGLGRGAVTGLKAGQAATRAAAAAGAKKSAANTAKAATSKAHSQAGRVLADKGASKAQKRAARETIDRLKSVADKSGDGAELMVNKKPLPKVSPREILRAGGDKDAAVAHKDIFLTTATHGDSTAVRAAGEGADAMRDLNQQVFLSGVGIDLGGKALGSSDTVTDKPYLEPFQDYKNEYTVEAGSRW</sequence>
<keyword evidence="2" id="KW-1133">Transmembrane helix</keyword>
<reference evidence="3 4" key="1">
    <citation type="submission" date="2014-03" db="EMBL/GenBank/DDBJ databases">
        <title>Genome Sequence of Streptomyces wadayamensis A23 strain, an endophytic actinobacteria from Citrus reticulata.</title>
        <authorList>
            <person name="de Oliveira L.G."/>
            <person name="Tormet G.D."/>
            <person name="Marcon J."/>
            <person name="Samborsky M."/>
            <person name="Araujo W.L."/>
            <person name="de Azevedo J.L."/>
        </authorList>
    </citation>
    <scope>NUCLEOTIDE SEQUENCE [LARGE SCALE GENOMIC DNA]</scope>
    <source>
        <strain evidence="3 4">A23</strain>
    </source>
</reference>
<protein>
    <recommendedName>
        <fullName evidence="5">Integral membrane protein</fullName>
    </recommendedName>
</protein>
<feature type="region of interest" description="Disordered" evidence="1">
    <location>
        <begin position="264"/>
        <end position="286"/>
    </location>
</feature>
<accession>A0ABR4S692</accession>
<evidence type="ECO:0000313" key="4">
    <source>
        <dbReference type="Proteomes" id="UP000027443"/>
    </source>
</evidence>